<evidence type="ECO:0000256" key="5">
    <source>
        <dbReference type="ARBA" id="ARBA00022801"/>
    </source>
</evidence>
<dbReference type="PANTHER" id="PTHR11733:SF167">
    <property type="entry name" value="FI17812P1-RELATED"/>
    <property type="match status" value="1"/>
</dbReference>
<dbReference type="GO" id="GO:0016485">
    <property type="term" value="P:protein processing"/>
    <property type="evidence" value="ECO:0007669"/>
    <property type="project" value="TreeGrafter"/>
</dbReference>
<dbReference type="PROSITE" id="PS51885">
    <property type="entry name" value="NEPRILYSIN"/>
    <property type="match status" value="1"/>
</dbReference>
<feature type="domain" description="Peptidase M13 C-terminal" evidence="9">
    <location>
        <begin position="491"/>
        <end position="696"/>
    </location>
</feature>
<dbReference type="PRINTS" id="PR00786">
    <property type="entry name" value="NEPRILYSIN"/>
</dbReference>
<dbReference type="SUPFAM" id="SSF55486">
    <property type="entry name" value="Metalloproteases ('zincins'), catalytic domain"/>
    <property type="match status" value="1"/>
</dbReference>
<evidence type="ECO:0000259" key="9">
    <source>
        <dbReference type="Pfam" id="PF01431"/>
    </source>
</evidence>
<dbReference type="CDD" id="cd08662">
    <property type="entry name" value="M13"/>
    <property type="match status" value="1"/>
</dbReference>
<dbReference type="EMBL" id="MDEE01000025">
    <property type="protein sequence ID" value="PPU54971.1"/>
    <property type="molecule type" value="Genomic_DNA"/>
</dbReference>
<keyword evidence="7" id="KW-0482">Metalloprotease</keyword>
<dbReference type="RefSeq" id="WP_104616516.1">
    <property type="nucleotide sequence ID" value="NZ_CP103837.1"/>
</dbReference>
<name>A0A2S7C079_9XANT</name>
<proteinExistence type="inferred from homology"/>
<dbReference type="Gene3D" id="3.40.390.10">
    <property type="entry name" value="Collagenase (Catalytic Domain)"/>
    <property type="match status" value="1"/>
</dbReference>
<dbReference type="InterPro" id="IPR018497">
    <property type="entry name" value="Peptidase_M13_C"/>
</dbReference>
<evidence type="ECO:0000256" key="7">
    <source>
        <dbReference type="ARBA" id="ARBA00023049"/>
    </source>
</evidence>
<dbReference type="InterPro" id="IPR042089">
    <property type="entry name" value="Peptidase_M13_dom_2"/>
</dbReference>
<feature type="chain" id="PRO_5015651978" evidence="8">
    <location>
        <begin position="24"/>
        <end position="700"/>
    </location>
</feature>
<evidence type="ECO:0000256" key="4">
    <source>
        <dbReference type="ARBA" id="ARBA00022723"/>
    </source>
</evidence>
<dbReference type="Proteomes" id="UP001304534">
    <property type="component" value="Chromosome"/>
</dbReference>
<keyword evidence="3" id="KW-0645">Protease</keyword>
<keyword evidence="6" id="KW-0862">Zinc</keyword>
<evidence type="ECO:0000313" key="11">
    <source>
        <dbReference type="EMBL" id="PPU54971.1"/>
    </source>
</evidence>
<dbReference type="Proteomes" id="UP000238908">
    <property type="component" value="Unassembled WGS sequence"/>
</dbReference>
<keyword evidence="14" id="KW-1185">Reference proteome</keyword>
<evidence type="ECO:0000256" key="8">
    <source>
        <dbReference type="SAM" id="SignalP"/>
    </source>
</evidence>
<dbReference type="EMBL" id="CP103840">
    <property type="protein sequence ID" value="WOB25050.1"/>
    <property type="molecule type" value="Genomic_DNA"/>
</dbReference>
<dbReference type="InterPro" id="IPR000718">
    <property type="entry name" value="Peptidase_M13"/>
</dbReference>
<comment type="cofactor">
    <cofactor evidence="1">
        <name>Zn(2+)</name>
        <dbReference type="ChEBI" id="CHEBI:29105"/>
    </cofactor>
</comment>
<dbReference type="AlphaFoldDB" id="A0A2S7C079"/>
<evidence type="ECO:0000313" key="13">
    <source>
        <dbReference type="Proteomes" id="UP000238908"/>
    </source>
</evidence>
<gene>
    <name evidence="12" type="ORF">NYR99_14875</name>
    <name evidence="11" type="ORF">XdyCFBP7245_15800</name>
</gene>
<feature type="signal peptide" evidence="8">
    <location>
        <begin position="1"/>
        <end position="23"/>
    </location>
</feature>
<evidence type="ECO:0000313" key="14">
    <source>
        <dbReference type="Proteomes" id="UP001304534"/>
    </source>
</evidence>
<evidence type="ECO:0000256" key="6">
    <source>
        <dbReference type="ARBA" id="ARBA00022833"/>
    </source>
</evidence>
<dbReference type="GO" id="GO:0046872">
    <property type="term" value="F:metal ion binding"/>
    <property type="evidence" value="ECO:0007669"/>
    <property type="project" value="UniProtKB-KW"/>
</dbReference>
<evidence type="ECO:0000259" key="10">
    <source>
        <dbReference type="Pfam" id="PF05649"/>
    </source>
</evidence>
<dbReference type="Pfam" id="PF05649">
    <property type="entry name" value="Peptidase_M13_N"/>
    <property type="match status" value="1"/>
</dbReference>
<dbReference type="GO" id="GO:0005886">
    <property type="term" value="C:plasma membrane"/>
    <property type="evidence" value="ECO:0007669"/>
    <property type="project" value="TreeGrafter"/>
</dbReference>
<evidence type="ECO:0000256" key="2">
    <source>
        <dbReference type="ARBA" id="ARBA00007357"/>
    </source>
</evidence>
<sequence length="700" mass="77059">MPLLKISTLALALLVVLPGCKRASEETSAPAPATPSLPASAAATAMTRTFDVSELDTTTTACKNLDTFVNGKWKTANPIPPDQTSWGVFNLLVEKSLATQKKILEAVATQPDKQIDPVKRKLGLLYAAGMDEAAIEAAGDQPIRPQLDAISALKSGKDVADYITRRYAEGDGQVFKFGAGADFRKADRQIAFAEEGGLGLPSKEYYTAPQYAAMREAYLAHIAKSFELTGSSTDAATAQAKDAMALETRLAAAWLSPTDARQPKNSYHFVSVAEADRITPHFSWKDFFAAQGVDAGSGFSLSHPRFFAEFDRQLASAPIAQWQAYLRFHTISAASDDLSKAFVDNHFAFFGKTLAGMPQQEPRWKRTLTAVNDAMGEGLGQLYVAEVFTPEAKQRAAELVDTIHAALKTRLENLDWMSADTKTKALAKWSAFLPKIGYPDVWRDWSGLEIVPGAYYRNLQAAAKFNYRYDIAQIGKPTDRKRWHMLPQTVNAYYSASTNTINFPAAILQPPFFDAKADDALNYGGIGAIIGHEALHGFDDQGSQFDGAGNNLNWWTVQDRKRFEQRTERLVKQFDRYVPLASHPDVHVNGKLSLGENIADLGGLNVAYDALQTALHRHPERATSIDGYSPEQRFFLAFARDWRGQTREEKLLVYLASDPHAPFHLRAIAAPSNMPQFAAAFSCKAGDSMVATENDRVVIW</sequence>
<dbReference type="GO" id="GO:0004222">
    <property type="term" value="F:metalloendopeptidase activity"/>
    <property type="evidence" value="ECO:0007669"/>
    <property type="project" value="InterPro"/>
</dbReference>
<organism evidence="11 13">
    <name type="scientific">Xanthomonas dyei</name>
    <dbReference type="NCBI Taxonomy" id="743699"/>
    <lineage>
        <taxon>Bacteria</taxon>
        <taxon>Pseudomonadati</taxon>
        <taxon>Pseudomonadota</taxon>
        <taxon>Gammaproteobacteria</taxon>
        <taxon>Lysobacterales</taxon>
        <taxon>Lysobacteraceae</taxon>
        <taxon>Xanthomonas</taxon>
    </lineage>
</organism>
<reference evidence="11 13" key="1">
    <citation type="submission" date="2016-08" db="EMBL/GenBank/DDBJ databases">
        <authorList>
            <person name="Seilhamer J.J."/>
        </authorList>
    </citation>
    <scope>NUCLEOTIDE SEQUENCE [LARGE SCALE GENOMIC DNA]</scope>
    <source>
        <strain evidence="11 13">CFBP7245</strain>
    </source>
</reference>
<dbReference type="InterPro" id="IPR024079">
    <property type="entry name" value="MetalloPept_cat_dom_sf"/>
</dbReference>
<evidence type="ECO:0000256" key="3">
    <source>
        <dbReference type="ARBA" id="ARBA00022670"/>
    </source>
</evidence>
<protein>
    <submittedName>
        <fullName evidence="11 12">Peptidase</fullName>
    </submittedName>
</protein>
<reference evidence="12 14" key="2">
    <citation type="submission" date="2022-08" db="EMBL/GenBank/DDBJ databases">
        <title>Whole genome sequencing-based tracing of a 2022 introduction and outbreak of Xanthomonas hortorum pv. pelargonii.</title>
        <authorList>
            <person name="Iruegas-Bocardo F."/>
            <person name="Weisberg A.K."/>
            <person name="Riutta E.R."/>
            <person name="Kilday K."/>
            <person name="Bonkowski J.C."/>
            <person name="Creswell T."/>
            <person name="Daughtrey M.L."/>
            <person name="Rane K."/>
            <person name="Grunwald N.J."/>
            <person name="Chang J.H."/>
            <person name="Putnam M.L."/>
        </authorList>
    </citation>
    <scope>NUCLEOTIDE SEQUENCE [LARGE SCALE GENOMIC DNA]</scope>
    <source>
        <strain evidence="12 14">22-325</strain>
    </source>
</reference>
<dbReference type="Gene3D" id="1.10.1380.10">
    <property type="entry name" value="Neutral endopeptidase , domain2"/>
    <property type="match status" value="1"/>
</dbReference>
<dbReference type="PANTHER" id="PTHR11733">
    <property type="entry name" value="ZINC METALLOPROTEASE FAMILY M13 NEPRILYSIN-RELATED"/>
    <property type="match status" value="1"/>
</dbReference>
<evidence type="ECO:0000313" key="12">
    <source>
        <dbReference type="EMBL" id="WOB25050.1"/>
    </source>
</evidence>
<evidence type="ECO:0000256" key="1">
    <source>
        <dbReference type="ARBA" id="ARBA00001947"/>
    </source>
</evidence>
<dbReference type="GeneID" id="95585183"/>
<keyword evidence="8" id="KW-0732">Signal</keyword>
<feature type="domain" description="Peptidase M13 N-terminal" evidence="10">
    <location>
        <begin position="62"/>
        <end position="439"/>
    </location>
</feature>
<dbReference type="InterPro" id="IPR008753">
    <property type="entry name" value="Peptidase_M13_N"/>
</dbReference>
<comment type="similarity">
    <text evidence="2">Belongs to the peptidase M13 family.</text>
</comment>
<accession>A0A2S7C079</accession>
<dbReference type="Pfam" id="PF01431">
    <property type="entry name" value="Peptidase_M13"/>
    <property type="match status" value="1"/>
</dbReference>
<keyword evidence="4" id="KW-0479">Metal-binding</keyword>
<keyword evidence="5" id="KW-0378">Hydrolase</keyword>